<organism evidence="2 3">
    <name type="scientific">Ridgeia piscesae</name>
    <name type="common">Tubeworm</name>
    <dbReference type="NCBI Taxonomy" id="27915"/>
    <lineage>
        <taxon>Eukaryota</taxon>
        <taxon>Metazoa</taxon>
        <taxon>Spiralia</taxon>
        <taxon>Lophotrochozoa</taxon>
        <taxon>Annelida</taxon>
        <taxon>Polychaeta</taxon>
        <taxon>Sedentaria</taxon>
        <taxon>Canalipalpata</taxon>
        <taxon>Sabellida</taxon>
        <taxon>Siboglinidae</taxon>
        <taxon>Ridgeia</taxon>
    </lineage>
</organism>
<comment type="caution">
    <text evidence="2">The sequence shown here is derived from an EMBL/GenBank/DDBJ whole genome shotgun (WGS) entry which is preliminary data.</text>
</comment>
<proteinExistence type="predicted"/>
<feature type="region of interest" description="Disordered" evidence="1">
    <location>
        <begin position="1"/>
        <end position="29"/>
    </location>
</feature>
<evidence type="ECO:0000313" key="3">
    <source>
        <dbReference type="Proteomes" id="UP001209878"/>
    </source>
</evidence>
<accession>A0AAD9N6J7</accession>
<keyword evidence="3" id="KW-1185">Reference proteome</keyword>
<dbReference type="AlphaFoldDB" id="A0AAD9N6J7"/>
<dbReference type="EMBL" id="JAODUO010002008">
    <property type="protein sequence ID" value="KAK2156024.1"/>
    <property type="molecule type" value="Genomic_DNA"/>
</dbReference>
<reference evidence="2" key="1">
    <citation type="journal article" date="2023" name="Mol. Biol. Evol.">
        <title>Third-Generation Sequencing Reveals the Adaptive Role of the Epigenome in Three Deep-Sea Polychaetes.</title>
        <authorList>
            <person name="Perez M."/>
            <person name="Aroh O."/>
            <person name="Sun Y."/>
            <person name="Lan Y."/>
            <person name="Juniper S.K."/>
            <person name="Young C.R."/>
            <person name="Angers B."/>
            <person name="Qian P.Y."/>
        </authorList>
    </citation>
    <scope>NUCLEOTIDE SEQUENCE</scope>
    <source>
        <strain evidence="2">R07B-5</strain>
    </source>
</reference>
<dbReference type="Gene3D" id="3.30.2350.10">
    <property type="entry name" value="Pseudouridine synthase"/>
    <property type="match status" value="1"/>
</dbReference>
<feature type="compositionally biased region" description="Polar residues" evidence="1">
    <location>
        <begin position="94"/>
        <end position="105"/>
    </location>
</feature>
<feature type="region of interest" description="Disordered" evidence="1">
    <location>
        <begin position="88"/>
        <end position="133"/>
    </location>
</feature>
<gene>
    <name evidence="2" type="ORF">NP493_1943g00005</name>
</gene>
<protein>
    <submittedName>
        <fullName evidence="2">Uncharacterized protein</fullName>
    </submittedName>
</protein>
<evidence type="ECO:0000256" key="1">
    <source>
        <dbReference type="SAM" id="MobiDB-lite"/>
    </source>
</evidence>
<evidence type="ECO:0000313" key="2">
    <source>
        <dbReference type="EMBL" id="KAK2156024.1"/>
    </source>
</evidence>
<sequence>MQELHHVHYGILSEKRRQPGQGTVAEQRGRDYCKELEEREWTAREKWERGGHTAGDKLTGALFQRPPLISAVKQLLRVDNLGSIQAAAIPASDDLTTPSVVTPSGSKKKHKKQEEVEETSHKKKHKKASTDCD</sequence>
<dbReference type="Proteomes" id="UP001209878">
    <property type="component" value="Unassembled WGS sequence"/>
</dbReference>
<name>A0AAD9N6J7_RIDPI</name>